<dbReference type="RefSeq" id="WP_370565059.1">
    <property type="nucleotide sequence ID" value="NZ_JBFWIB010000012.1"/>
</dbReference>
<dbReference type="EMBL" id="JBFWIC010000019">
    <property type="protein sequence ID" value="MEZ0475628.1"/>
    <property type="molecule type" value="Genomic_DNA"/>
</dbReference>
<evidence type="ECO:0000313" key="2">
    <source>
        <dbReference type="EMBL" id="MEZ0475628.1"/>
    </source>
</evidence>
<evidence type="ECO:0000256" key="1">
    <source>
        <dbReference type="SAM" id="SignalP"/>
    </source>
</evidence>
<accession>A0ABV4HSQ9</accession>
<gene>
    <name evidence="2" type="ORF">AB6713_13550</name>
</gene>
<keyword evidence="3" id="KW-1185">Reference proteome</keyword>
<feature type="signal peptide" evidence="1">
    <location>
        <begin position="1"/>
        <end position="18"/>
    </location>
</feature>
<comment type="caution">
    <text evidence="2">The sequence shown here is derived from an EMBL/GenBank/DDBJ whole genome shotgun (WGS) entry which is preliminary data.</text>
</comment>
<dbReference type="Pfam" id="PF20101">
    <property type="entry name" value="DUF6491"/>
    <property type="match status" value="1"/>
</dbReference>
<dbReference type="Proteomes" id="UP001566331">
    <property type="component" value="Unassembled WGS sequence"/>
</dbReference>
<proteinExistence type="predicted"/>
<reference evidence="2 3" key="1">
    <citation type="submission" date="2024-07" db="EMBL/GenBank/DDBJ databases">
        <title>Luteimonas salilacus sp. nov., isolated from the shore soil of Salt Lake in Tibet of China.</title>
        <authorList>
            <person name="Zhang X."/>
            <person name="Li A."/>
        </authorList>
    </citation>
    <scope>NUCLEOTIDE SEQUENCE [LARGE SCALE GENOMIC DNA]</scope>
    <source>
        <strain evidence="2 3">B3-2-R+30</strain>
    </source>
</reference>
<organism evidence="2 3">
    <name type="scientific">Luteimonas salinilitoris</name>
    <dbReference type="NCBI Taxonomy" id="3237697"/>
    <lineage>
        <taxon>Bacteria</taxon>
        <taxon>Pseudomonadati</taxon>
        <taxon>Pseudomonadota</taxon>
        <taxon>Gammaproteobacteria</taxon>
        <taxon>Lysobacterales</taxon>
        <taxon>Lysobacteraceae</taxon>
        <taxon>Luteimonas</taxon>
    </lineage>
</organism>
<protein>
    <submittedName>
        <fullName evidence="2">DUF6491 family protein</fullName>
    </submittedName>
</protein>
<dbReference type="PROSITE" id="PS51257">
    <property type="entry name" value="PROKAR_LIPOPROTEIN"/>
    <property type="match status" value="1"/>
</dbReference>
<keyword evidence="1" id="KW-0732">Signal</keyword>
<name>A0ABV4HSQ9_9GAMM</name>
<dbReference type="InterPro" id="IPR045500">
    <property type="entry name" value="DUF6491"/>
</dbReference>
<sequence>MKHISLLLGSILVLGACASTDRLTDSQRMEMYRSSAGEPVRDFRFFGSLNGWTPLGERALVVWTRPNEAYLLDLAGPCQDLGFAPAISLTNFSGQVSARFDDVIVRGGGSDIGRIPCRIQEIRPVDVKAVKVAEQELREANVEERQRQPEQD</sequence>
<evidence type="ECO:0000313" key="3">
    <source>
        <dbReference type="Proteomes" id="UP001566331"/>
    </source>
</evidence>
<feature type="chain" id="PRO_5045925531" evidence="1">
    <location>
        <begin position="19"/>
        <end position="152"/>
    </location>
</feature>